<feature type="non-terminal residue" evidence="2">
    <location>
        <position position="75"/>
    </location>
</feature>
<evidence type="ECO:0000313" key="3">
    <source>
        <dbReference type="Proteomes" id="UP000799778"/>
    </source>
</evidence>
<gene>
    <name evidence="2" type="ORF">BU24DRAFT_424567</name>
</gene>
<accession>A0A6A5XLF3</accession>
<feature type="compositionally biased region" description="Low complexity" evidence="1">
    <location>
        <begin position="23"/>
        <end position="55"/>
    </location>
</feature>
<feature type="compositionally biased region" description="Polar residues" evidence="1">
    <location>
        <begin position="64"/>
        <end position="75"/>
    </location>
</feature>
<organism evidence="2 3">
    <name type="scientific">Aaosphaeria arxii CBS 175.79</name>
    <dbReference type="NCBI Taxonomy" id="1450172"/>
    <lineage>
        <taxon>Eukaryota</taxon>
        <taxon>Fungi</taxon>
        <taxon>Dikarya</taxon>
        <taxon>Ascomycota</taxon>
        <taxon>Pezizomycotina</taxon>
        <taxon>Dothideomycetes</taxon>
        <taxon>Pleosporomycetidae</taxon>
        <taxon>Pleosporales</taxon>
        <taxon>Pleosporales incertae sedis</taxon>
        <taxon>Aaosphaeria</taxon>
    </lineage>
</organism>
<dbReference type="RefSeq" id="XP_033381909.1">
    <property type="nucleotide sequence ID" value="XM_033528541.1"/>
</dbReference>
<proteinExistence type="predicted"/>
<name>A0A6A5XLF3_9PLEO</name>
<evidence type="ECO:0000313" key="2">
    <source>
        <dbReference type="EMBL" id="KAF2013570.1"/>
    </source>
</evidence>
<evidence type="ECO:0000256" key="1">
    <source>
        <dbReference type="SAM" id="MobiDB-lite"/>
    </source>
</evidence>
<feature type="region of interest" description="Disordered" evidence="1">
    <location>
        <begin position="1"/>
        <end position="75"/>
    </location>
</feature>
<dbReference type="Proteomes" id="UP000799778">
    <property type="component" value="Unassembled WGS sequence"/>
</dbReference>
<sequence>MPATVRTESTEHLITENTEQIDAESTMTSSAESTQQSDGAETGESSSSSAVTTTDVEPRPETPRSAQAQRAWSRF</sequence>
<dbReference type="AlphaFoldDB" id="A0A6A5XLF3"/>
<dbReference type="EMBL" id="ML978071">
    <property type="protein sequence ID" value="KAF2013570.1"/>
    <property type="molecule type" value="Genomic_DNA"/>
</dbReference>
<dbReference type="GeneID" id="54285938"/>
<reference evidence="2" key="1">
    <citation type="journal article" date="2020" name="Stud. Mycol.">
        <title>101 Dothideomycetes genomes: a test case for predicting lifestyles and emergence of pathogens.</title>
        <authorList>
            <person name="Haridas S."/>
            <person name="Albert R."/>
            <person name="Binder M."/>
            <person name="Bloem J."/>
            <person name="Labutti K."/>
            <person name="Salamov A."/>
            <person name="Andreopoulos B."/>
            <person name="Baker S."/>
            <person name="Barry K."/>
            <person name="Bills G."/>
            <person name="Bluhm B."/>
            <person name="Cannon C."/>
            <person name="Castanera R."/>
            <person name="Culley D."/>
            <person name="Daum C."/>
            <person name="Ezra D."/>
            <person name="Gonzalez J."/>
            <person name="Henrissat B."/>
            <person name="Kuo A."/>
            <person name="Liang C."/>
            <person name="Lipzen A."/>
            <person name="Lutzoni F."/>
            <person name="Magnuson J."/>
            <person name="Mondo S."/>
            <person name="Nolan M."/>
            <person name="Ohm R."/>
            <person name="Pangilinan J."/>
            <person name="Park H.-J."/>
            <person name="Ramirez L."/>
            <person name="Alfaro M."/>
            <person name="Sun H."/>
            <person name="Tritt A."/>
            <person name="Yoshinaga Y."/>
            <person name="Zwiers L.-H."/>
            <person name="Turgeon B."/>
            <person name="Goodwin S."/>
            <person name="Spatafora J."/>
            <person name="Crous P."/>
            <person name="Grigoriev I."/>
        </authorList>
    </citation>
    <scope>NUCLEOTIDE SEQUENCE</scope>
    <source>
        <strain evidence="2">CBS 175.79</strain>
    </source>
</reference>
<protein>
    <submittedName>
        <fullName evidence="2">Uncharacterized protein</fullName>
    </submittedName>
</protein>
<keyword evidence="3" id="KW-1185">Reference proteome</keyword>